<dbReference type="SMART" id="SM00343">
    <property type="entry name" value="ZnF_C2HC"/>
    <property type="match status" value="1"/>
</dbReference>
<dbReference type="Gene3D" id="4.10.60.10">
    <property type="entry name" value="Zinc finger, CCHC-type"/>
    <property type="match status" value="1"/>
</dbReference>
<protein>
    <recommendedName>
        <fullName evidence="3">CCHC-type domain-containing protein</fullName>
    </recommendedName>
</protein>
<dbReference type="PROSITE" id="PS50158">
    <property type="entry name" value="ZF_CCHC"/>
    <property type="match status" value="1"/>
</dbReference>
<name>A0AAD5ZZQ4_9POAL</name>
<keyword evidence="1" id="KW-0863">Zinc-finger</keyword>
<dbReference type="AlphaFoldDB" id="A0AAD5ZZQ4"/>
<comment type="caution">
    <text evidence="4">The sequence shown here is derived from an EMBL/GenBank/DDBJ whole genome shotgun (WGS) entry which is preliminary data.</text>
</comment>
<dbReference type="InterPro" id="IPR001878">
    <property type="entry name" value="Znf_CCHC"/>
</dbReference>
<dbReference type="GO" id="GO:0003676">
    <property type="term" value="F:nucleic acid binding"/>
    <property type="evidence" value="ECO:0007669"/>
    <property type="project" value="InterPro"/>
</dbReference>
<dbReference type="InterPro" id="IPR005162">
    <property type="entry name" value="Retrotrans_gag_dom"/>
</dbReference>
<feature type="domain" description="CCHC-type" evidence="3">
    <location>
        <begin position="300"/>
        <end position="315"/>
    </location>
</feature>
<keyword evidence="5" id="KW-1185">Reference proteome</keyword>
<reference evidence="4 5" key="1">
    <citation type="journal article" date="2022" name="Cell">
        <title>Repeat-based holocentromeres influence genome architecture and karyotype evolution.</title>
        <authorList>
            <person name="Hofstatter P.G."/>
            <person name="Thangavel G."/>
            <person name="Lux T."/>
            <person name="Neumann P."/>
            <person name="Vondrak T."/>
            <person name="Novak P."/>
            <person name="Zhang M."/>
            <person name="Costa L."/>
            <person name="Castellani M."/>
            <person name="Scott A."/>
            <person name="Toegelov H."/>
            <person name="Fuchs J."/>
            <person name="Mata-Sucre Y."/>
            <person name="Dias Y."/>
            <person name="Vanzela A.L.L."/>
            <person name="Huettel B."/>
            <person name="Almeida C.C.S."/>
            <person name="Simkova H."/>
            <person name="Souza G."/>
            <person name="Pedrosa-Harand A."/>
            <person name="Macas J."/>
            <person name="Mayer K.F.X."/>
            <person name="Houben A."/>
            <person name="Marques A."/>
        </authorList>
    </citation>
    <scope>NUCLEOTIDE SEQUENCE [LARGE SCALE GENOMIC DNA]</scope>
    <source>
        <strain evidence="4">RhyTen1mFocal</strain>
    </source>
</reference>
<dbReference type="Proteomes" id="UP001210211">
    <property type="component" value="Unassembled WGS sequence"/>
</dbReference>
<feature type="region of interest" description="Disordered" evidence="2">
    <location>
        <begin position="315"/>
        <end position="336"/>
    </location>
</feature>
<accession>A0AAD5ZZQ4</accession>
<proteinExistence type="predicted"/>
<feature type="region of interest" description="Disordered" evidence="2">
    <location>
        <begin position="236"/>
        <end position="280"/>
    </location>
</feature>
<dbReference type="Pfam" id="PF03732">
    <property type="entry name" value="Retrotrans_gag"/>
    <property type="match status" value="1"/>
</dbReference>
<keyword evidence="1" id="KW-0479">Metal-binding</keyword>
<gene>
    <name evidence="4" type="ORF">LUZ61_010705</name>
</gene>
<evidence type="ECO:0000313" key="5">
    <source>
        <dbReference type="Proteomes" id="UP001210211"/>
    </source>
</evidence>
<evidence type="ECO:0000313" key="4">
    <source>
        <dbReference type="EMBL" id="KAJ3707000.1"/>
    </source>
</evidence>
<sequence>MENNCGRHVRREKRKVQEAEREGRVGLEDYEVDHLLLAYERGRRIANRAEQGPRVRDEATFRKFEVFARLKPPRFNGENGFKAAEEWLAAVKSRLEVCQTPLEHQVRWVTYYLEKSARFWWEGIKRGYEGDAAQIPWIWFEERFEQRFMGTVHKETMRTKFVTLKQQGRTVAEYNRQFLNLSQYAPDIFDDAYRQRRQYLDGLDPDVAIAVDSQANQGLQALMDAAEQVDVYKKRKVQQGRNQIRNVRGRGRSAAGPKHEVSTKQTLKSVQSNPPSKPNWCRRCKRPHPEAQCYYSTRTCFRCGSSDHWIKDCSKPAPTSVSKTTTIGASSSHENRILQQGYGYTRSDEHNTTTKY</sequence>
<dbReference type="PANTHER" id="PTHR34482:SF36">
    <property type="entry name" value="RETROTRANSPOSON GAG DOMAIN-CONTAINING PROTEIN"/>
    <property type="match status" value="1"/>
</dbReference>
<dbReference type="EMBL" id="JAMRDG010000001">
    <property type="protein sequence ID" value="KAJ3707000.1"/>
    <property type="molecule type" value="Genomic_DNA"/>
</dbReference>
<dbReference type="SUPFAM" id="SSF57756">
    <property type="entry name" value="Retrovirus zinc finger-like domains"/>
    <property type="match status" value="1"/>
</dbReference>
<evidence type="ECO:0000259" key="3">
    <source>
        <dbReference type="PROSITE" id="PS50158"/>
    </source>
</evidence>
<dbReference type="InterPro" id="IPR036875">
    <property type="entry name" value="Znf_CCHC_sf"/>
</dbReference>
<feature type="compositionally biased region" description="Polar residues" evidence="2">
    <location>
        <begin position="317"/>
        <end position="332"/>
    </location>
</feature>
<organism evidence="4 5">
    <name type="scientific">Rhynchospora tenuis</name>
    <dbReference type="NCBI Taxonomy" id="198213"/>
    <lineage>
        <taxon>Eukaryota</taxon>
        <taxon>Viridiplantae</taxon>
        <taxon>Streptophyta</taxon>
        <taxon>Embryophyta</taxon>
        <taxon>Tracheophyta</taxon>
        <taxon>Spermatophyta</taxon>
        <taxon>Magnoliopsida</taxon>
        <taxon>Liliopsida</taxon>
        <taxon>Poales</taxon>
        <taxon>Cyperaceae</taxon>
        <taxon>Cyperoideae</taxon>
        <taxon>Rhynchosporeae</taxon>
        <taxon>Rhynchospora</taxon>
    </lineage>
</organism>
<dbReference type="Pfam" id="PF00098">
    <property type="entry name" value="zf-CCHC"/>
    <property type="match status" value="1"/>
</dbReference>
<evidence type="ECO:0000256" key="2">
    <source>
        <dbReference type="SAM" id="MobiDB-lite"/>
    </source>
</evidence>
<dbReference type="GO" id="GO:0008270">
    <property type="term" value="F:zinc ion binding"/>
    <property type="evidence" value="ECO:0007669"/>
    <property type="project" value="UniProtKB-KW"/>
</dbReference>
<keyword evidence="1" id="KW-0862">Zinc</keyword>
<evidence type="ECO:0000256" key="1">
    <source>
        <dbReference type="PROSITE-ProRule" id="PRU00047"/>
    </source>
</evidence>
<dbReference type="PANTHER" id="PTHR34482">
    <property type="entry name" value="DNA DAMAGE-INDUCIBLE PROTEIN 1-LIKE"/>
    <property type="match status" value="1"/>
</dbReference>
<feature type="compositionally biased region" description="Polar residues" evidence="2">
    <location>
        <begin position="263"/>
        <end position="274"/>
    </location>
</feature>